<evidence type="ECO:0000256" key="2">
    <source>
        <dbReference type="SAM" id="SignalP"/>
    </source>
</evidence>
<dbReference type="Pfam" id="PF11797">
    <property type="entry name" value="WxLIP_HBD"/>
    <property type="match status" value="1"/>
</dbReference>
<reference evidence="5" key="1">
    <citation type="submission" date="2019-12" db="EMBL/GenBank/DDBJ databases">
        <title>Epidemiological and comparative genomic analysis of Bacillus anthracis isolated from northern Vietnam.</title>
        <authorList>
            <person name="Hoang T.T.H."/>
            <person name="Dang D.A."/>
            <person name="Pham M.H."/>
            <person name="Luong M.H."/>
            <person name="Tran N.D."/>
            <person name="Nguyen T.H."/>
            <person name="Nguyen T.T."/>
            <person name="Inoue S."/>
            <person name="Morikawa S."/>
            <person name="Okutani A."/>
        </authorList>
    </citation>
    <scope>NUCLEOTIDE SEQUENCE</scope>
    <source>
        <strain evidence="5">QuyetLC</strain>
    </source>
</reference>
<dbReference type="EMBL" id="BLEY01000024">
    <property type="protein sequence ID" value="GEU13475.1"/>
    <property type="molecule type" value="Genomic_DNA"/>
</dbReference>
<feature type="domain" description="WxL Interacting Protein peptidoglycan binding" evidence="3">
    <location>
        <begin position="31"/>
        <end position="149"/>
    </location>
</feature>
<evidence type="ECO:0000259" key="3">
    <source>
        <dbReference type="Pfam" id="PF06030"/>
    </source>
</evidence>
<evidence type="ECO:0000256" key="1">
    <source>
        <dbReference type="SAM" id="Phobius"/>
    </source>
</evidence>
<dbReference type="Pfam" id="PF06030">
    <property type="entry name" value="WxLIP_PGBD"/>
    <property type="match status" value="1"/>
</dbReference>
<sequence length="332" mass="36920">MRKIFKLIIMFVICLVALLTRGAVQAASNDFNVTPVIPENQQSDVMSYFDLKVAPKQTQTLSITISNQSDTEQTYKVVVNTATTNENGIVDYSISDVELDETMKYSLKDLIKVSNEAIVIPANSEDEVSMALTVPSEPFSGVLLGGVTIAPATTESSEGINNVFTRTLAIQLRENDEVVTPELTAGDVTVKQDNLHNTIQIALSNVTPTLINNIKAHIKVTKENSDDVIFEETKEQLSFAPNSKFDLTSNWSEQFKAGKYNYAIELVDNKEHLWQFSKDFEIAAEVAKELNQTSVDVKSKQINWLYIAIGLVILLVALVIIDIKIMLSRKKR</sequence>
<comment type="caution">
    <text evidence="5">The sequence shown here is derived from an EMBL/GenBank/DDBJ whole genome shotgun (WGS) entry which is preliminary data.</text>
</comment>
<feature type="signal peptide" evidence="2">
    <location>
        <begin position="1"/>
        <end position="26"/>
    </location>
</feature>
<dbReference type="InterPro" id="IPR021759">
    <property type="entry name" value="WxLIP_HBD"/>
</dbReference>
<keyword evidence="1" id="KW-0472">Membrane</keyword>
<dbReference type="Gene3D" id="2.60.40.1710">
    <property type="entry name" value="Subtilisin-like superfamily"/>
    <property type="match status" value="1"/>
</dbReference>
<evidence type="ECO:0000313" key="5">
    <source>
        <dbReference type="EMBL" id="GEU13475.1"/>
    </source>
</evidence>
<name>A0A640MIA8_BACAN</name>
<dbReference type="AlphaFoldDB" id="A0A640MIA8"/>
<accession>A0A640MIA8</accession>
<feature type="domain" description="WxL Interacting Protein host binding" evidence="4">
    <location>
        <begin position="158"/>
        <end position="292"/>
    </location>
</feature>
<evidence type="ECO:0000259" key="4">
    <source>
        <dbReference type="Pfam" id="PF11797"/>
    </source>
</evidence>
<keyword evidence="2" id="KW-0732">Signal</keyword>
<feature type="chain" id="PRO_5024861172" evidence="2">
    <location>
        <begin position="27"/>
        <end position="332"/>
    </location>
</feature>
<reference evidence="5" key="2">
    <citation type="submission" date="2019-12" db="EMBL/GenBank/DDBJ databases">
        <authorList>
            <person name="Hoang T.H.H."/>
            <person name="Okutani A."/>
        </authorList>
    </citation>
    <scope>NUCLEOTIDE SEQUENCE</scope>
    <source>
        <strain evidence="5">QuyetLC</strain>
    </source>
</reference>
<organism evidence="5">
    <name type="scientific">Bacillus anthracis</name>
    <name type="common">anthrax bacterium</name>
    <dbReference type="NCBI Taxonomy" id="1392"/>
    <lineage>
        <taxon>Bacteria</taxon>
        <taxon>Bacillati</taxon>
        <taxon>Bacillota</taxon>
        <taxon>Bacilli</taxon>
        <taxon>Bacillales</taxon>
        <taxon>Bacillaceae</taxon>
        <taxon>Bacillus</taxon>
        <taxon>Bacillus cereus group</taxon>
    </lineage>
</organism>
<keyword evidence="1" id="KW-0812">Transmembrane</keyword>
<feature type="transmembrane region" description="Helical" evidence="1">
    <location>
        <begin position="304"/>
        <end position="327"/>
    </location>
</feature>
<keyword evidence="1" id="KW-1133">Transmembrane helix</keyword>
<gene>
    <name evidence="5" type="ORF">QuyetLC_24570</name>
</gene>
<protein>
    <submittedName>
        <fullName evidence="5">Cell surface protein</fullName>
    </submittedName>
</protein>
<proteinExistence type="predicted"/>
<dbReference type="InterPro" id="IPR010317">
    <property type="entry name" value="WxLIP_PGBD"/>
</dbReference>